<dbReference type="Gene3D" id="1.10.10.10">
    <property type="entry name" value="Winged helix-like DNA-binding domain superfamily/Winged helix DNA-binding domain"/>
    <property type="match status" value="1"/>
</dbReference>
<name>A0A937A1X0_9FLAO</name>
<dbReference type="EMBL" id="JAERQJ010000018">
    <property type="protein sequence ID" value="MBL0686108.1"/>
    <property type="molecule type" value="Genomic_DNA"/>
</dbReference>
<keyword evidence="6" id="KW-1185">Reference proteome</keyword>
<evidence type="ECO:0000256" key="1">
    <source>
        <dbReference type="ARBA" id="ARBA00023015"/>
    </source>
</evidence>
<dbReference type="Pfam" id="PF01638">
    <property type="entry name" value="HxlR"/>
    <property type="match status" value="1"/>
</dbReference>
<proteinExistence type="predicted"/>
<dbReference type="RefSeq" id="WP_201924673.1">
    <property type="nucleotide sequence ID" value="NZ_BAABAX010000029.1"/>
</dbReference>
<dbReference type="Proteomes" id="UP000651057">
    <property type="component" value="Unassembled WGS sequence"/>
</dbReference>
<gene>
    <name evidence="5" type="ORF">JJQ60_21450</name>
</gene>
<reference evidence="5" key="1">
    <citation type="submission" date="2021-01" db="EMBL/GenBank/DDBJ databases">
        <authorList>
            <person name="Zhong Y.L."/>
        </authorList>
    </citation>
    <scope>NUCLEOTIDE SEQUENCE</scope>
    <source>
        <strain evidence="5">KCTC 23302</strain>
    </source>
</reference>
<accession>A0A937A1X0</accession>
<keyword evidence="2" id="KW-0238">DNA-binding</keyword>
<keyword evidence="3" id="KW-0804">Transcription</keyword>
<evidence type="ECO:0000256" key="2">
    <source>
        <dbReference type="ARBA" id="ARBA00023125"/>
    </source>
</evidence>
<dbReference type="PROSITE" id="PS51118">
    <property type="entry name" value="HTH_HXLR"/>
    <property type="match status" value="1"/>
</dbReference>
<evidence type="ECO:0000256" key="3">
    <source>
        <dbReference type="ARBA" id="ARBA00023163"/>
    </source>
</evidence>
<keyword evidence="1" id="KW-0805">Transcription regulation</keyword>
<feature type="domain" description="HTH hxlR-type" evidence="4">
    <location>
        <begin position="13"/>
        <end position="117"/>
    </location>
</feature>
<dbReference type="PANTHER" id="PTHR33204">
    <property type="entry name" value="TRANSCRIPTIONAL REGULATOR, MARR FAMILY"/>
    <property type="match status" value="1"/>
</dbReference>
<evidence type="ECO:0000259" key="4">
    <source>
        <dbReference type="PROSITE" id="PS51118"/>
    </source>
</evidence>
<evidence type="ECO:0000313" key="5">
    <source>
        <dbReference type="EMBL" id="MBL0686108.1"/>
    </source>
</evidence>
<dbReference type="InterPro" id="IPR036390">
    <property type="entry name" value="WH_DNA-bd_sf"/>
</dbReference>
<dbReference type="AlphaFoldDB" id="A0A937A1X0"/>
<comment type="caution">
    <text evidence="5">The sequence shown here is derived from an EMBL/GenBank/DDBJ whole genome shotgun (WGS) entry which is preliminary data.</text>
</comment>
<evidence type="ECO:0000313" key="6">
    <source>
        <dbReference type="Proteomes" id="UP000651057"/>
    </source>
</evidence>
<sequence>MKIQPKEPLSAECVKQLRAISDTMELLSGKWKIQIIGTLLRGGTMRFMELKRAINGIAAKKLSSDLQELELNKLITRTIKNTKPITVEYTLTEHGKTLDNLIGEVIDWGINHRTEIIKK</sequence>
<protein>
    <submittedName>
        <fullName evidence="5">Helix-turn-helix transcriptional regulator</fullName>
    </submittedName>
</protein>
<dbReference type="InterPro" id="IPR002577">
    <property type="entry name" value="HTH_HxlR"/>
</dbReference>
<dbReference type="InterPro" id="IPR036388">
    <property type="entry name" value="WH-like_DNA-bd_sf"/>
</dbReference>
<dbReference type="SUPFAM" id="SSF46785">
    <property type="entry name" value="Winged helix' DNA-binding domain"/>
    <property type="match status" value="1"/>
</dbReference>
<dbReference type="GO" id="GO:0003677">
    <property type="term" value="F:DNA binding"/>
    <property type="evidence" value="ECO:0007669"/>
    <property type="project" value="UniProtKB-KW"/>
</dbReference>
<organism evidence="5 6">
    <name type="scientific">Aquimarina mytili</name>
    <dbReference type="NCBI Taxonomy" id="874423"/>
    <lineage>
        <taxon>Bacteria</taxon>
        <taxon>Pseudomonadati</taxon>
        <taxon>Bacteroidota</taxon>
        <taxon>Flavobacteriia</taxon>
        <taxon>Flavobacteriales</taxon>
        <taxon>Flavobacteriaceae</taxon>
        <taxon>Aquimarina</taxon>
    </lineage>
</organism>